<dbReference type="InterPro" id="IPR043132">
    <property type="entry name" value="BCAT-like_C"/>
</dbReference>
<evidence type="ECO:0000256" key="5">
    <source>
        <dbReference type="RuleBase" id="RU004516"/>
    </source>
</evidence>
<dbReference type="InterPro" id="IPR001544">
    <property type="entry name" value="Aminotrans_IV"/>
</dbReference>
<dbReference type="InterPro" id="IPR019999">
    <property type="entry name" value="Anth_synth_I-like"/>
</dbReference>
<evidence type="ECO:0000256" key="4">
    <source>
        <dbReference type="ARBA" id="ARBA00022898"/>
    </source>
</evidence>
<gene>
    <name evidence="7" type="primary">pabB</name>
    <name evidence="7" type="ORF">GRI39_09815</name>
</gene>
<dbReference type="PANTHER" id="PTHR11236">
    <property type="entry name" value="AMINOBENZOATE/ANTHRANILATE SYNTHASE"/>
    <property type="match status" value="1"/>
</dbReference>
<evidence type="ECO:0000313" key="7">
    <source>
        <dbReference type="EMBL" id="MXP26332.1"/>
    </source>
</evidence>
<dbReference type="OrthoDB" id="9803598at2"/>
<dbReference type="InterPro" id="IPR043131">
    <property type="entry name" value="BCAT-like_N"/>
</dbReference>
<dbReference type="PANTHER" id="PTHR11236:SF50">
    <property type="entry name" value="AMINODEOXYCHORISMATE SYNTHASE COMPONENT 1"/>
    <property type="match status" value="1"/>
</dbReference>
<dbReference type="NCBIfam" id="TIGR00553">
    <property type="entry name" value="pabB"/>
    <property type="match status" value="1"/>
</dbReference>
<keyword evidence="8" id="KW-1185">Reference proteome</keyword>
<comment type="caution">
    <text evidence="7">The sequence shown here is derived from an EMBL/GenBank/DDBJ whole genome shotgun (WGS) entry which is preliminary data.</text>
</comment>
<dbReference type="InterPro" id="IPR015890">
    <property type="entry name" value="Chorismate_C"/>
</dbReference>
<comment type="similarity">
    <text evidence="2">Belongs to the class-IV pyridoxal-phosphate-dependent aminotransferase family.</text>
</comment>
<dbReference type="GO" id="GO:0009396">
    <property type="term" value="P:folic acid-containing compound biosynthetic process"/>
    <property type="evidence" value="ECO:0007669"/>
    <property type="project" value="InterPro"/>
</dbReference>
<dbReference type="Pfam" id="PF00425">
    <property type="entry name" value="Chorismate_bind"/>
    <property type="match status" value="1"/>
</dbReference>
<dbReference type="PROSITE" id="PS00770">
    <property type="entry name" value="AA_TRANSFER_CLASS_4"/>
    <property type="match status" value="1"/>
</dbReference>
<dbReference type="GO" id="GO:0000162">
    <property type="term" value="P:L-tryptophan biosynthetic process"/>
    <property type="evidence" value="ECO:0007669"/>
    <property type="project" value="TreeGrafter"/>
</dbReference>
<dbReference type="InterPro" id="IPR018300">
    <property type="entry name" value="Aminotrans_IV_CS"/>
</dbReference>
<feature type="domain" description="Chorismate-utilising enzyme C-terminal" evidence="6">
    <location>
        <begin position="130"/>
        <end position="386"/>
    </location>
</feature>
<organism evidence="7 8">
    <name type="scientific">Altericroceibacterium indicum</name>
    <dbReference type="NCBI Taxonomy" id="374177"/>
    <lineage>
        <taxon>Bacteria</taxon>
        <taxon>Pseudomonadati</taxon>
        <taxon>Pseudomonadota</taxon>
        <taxon>Alphaproteobacteria</taxon>
        <taxon>Sphingomonadales</taxon>
        <taxon>Erythrobacteraceae</taxon>
        <taxon>Altericroceibacterium</taxon>
    </lineage>
</organism>
<sequence length="604" mass="64893">MAAQKPFILLDDAGGHVGSKAQFLESPREIFIARRAQDVAECLRRADEARQSSGGILAGYVSYEAGLALESRLRPLADLRCGGDGPLVWLGLFDGCEEIPSVDVIEWLAERCGGAAAEIGPLEPQISAGEYLSAFAEVQDAIRAGDIYQANLTFPLAGAARGDPLAIYAAIRPASNAGHGGVIFDGSQWLLSFSPELFVALEGEQVTAMPMKGTRPRSDDPEQDKALALELAGSVKDKAENLMIVDLMRNDLSRVAVPGSVMVDAPFAIESYPTVHQMVSTVRATLPQGTGAMDLVLALFPCGSITGAPKIRAMELIDAVEAAPRGAYCGAIGMINQDGNASFNVAIRTLQITPGENNRHKAKLGVGGAVVADSDGLAEWRECLVKGSFLRESSPLYTAPAFDLIETMRFDPVEGIPLLEMHLERMKGSARELGFTFDRHEARNRIQALCFELEAPARLRMLLSRSGAVALQTAPLQNGGTEPVTCVAMPLPVVPGDWRLRHKTSDRSFYEDALRIARDHGADEALLLRDDGLLTEGSFTNIFVERDGIFLTPPVGLGLLSGILRQSLIEQGRAREAELTLDDLTDGFFIGNALRGLMSARLKA</sequence>
<keyword evidence="4 5" id="KW-0663">Pyridoxal phosphate</keyword>
<evidence type="ECO:0000259" key="6">
    <source>
        <dbReference type="Pfam" id="PF00425"/>
    </source>
</evidence>
<evidence type="ECO:0000256" key="2">
    <source>
        <dbReference type="ARBA" id="ARBA00009320"/>
    </source>
</evidence>
<evidence type="ECO:0000256" key="3">
    <source>
        <dbReference type="ARBA" id="ARBA00014472"/>
    </source>
</evidence>
<keyword evidence="7" id="KW-0032">Aminotransferase</keyword>
<dbReference type="InterPro" id="IPR005801">
    <property type="entry name" value="ADC_synthase"/>
</dbReference>
<name>A0A845A7I6_9SPHN</name>
<dbReference type="Pfam" id="PF01063">
    <property type="entry name" value="Aminotran_4"/>
    <property type="match status" value="1"/>
</dbReference>
<dbReference type="Gene3D" id="3.30.470.10">
    <property type="match status" value="1"/>
</dbReference>
<dbReference type="SUPFAM" id="SSF56322">
    <property type="entry name" value="ADC synthase"/>
    <property type="match status" value="1"/>
</dbReference>
<dbReference type="AlphaFoldDB" id="A0A845A7I6"/>
<dbReference type="PRINTS" id="PR00095">
    <property type="entry name" value="ANTSNTHASEI"/>
</dbReference>
<protein>
    <recommendedName>
        <fullName evidence="3">Probable branched-chain-amino-acid aminotransferase</fullName>
    </recommendedName>
</protein>
<dbReference type="EMBL" id="WTYQ01000003">
    <property type="protein sequence ID" value="MXP26332.1"/>
    <property type="molecule type" value="Genomic_DNA"/>
</dbReference>
<accession>A0A845A7I6</accession>
<dbReference type="SUPFAM" id="SSF56752">
    <property type="entry name" value="D-aminoacid aminotransferase-like PLP-dependent enzymes"/>
    <property type="match status" value="1"/>
</dbReference>
<evidence type="ECO:0000313" key="8">
    <source>
        <dbReference type="Proteomes" id="UP000460561"/>
    </source>
</evidence>
<keyword evidence="7" id="KW-0808">Transferase</keyword>
<dbReference type="InterPro" id="IPR005802">
    <property type="entry name" value="ADC_synth_comp_1"/>
</dbReference>
<dbReference type="Proteomes" id="UP000460561">
    <property type="component" value="Unassembled WGS sequence"/>
</dbReference>
<dbReference type="RefSeq" id="WP_160739518.1">
    <property type="nucleotide sequence ID" value="NZ_WTYQ01000003.1"/>
</dbReference>
<dbReference type="Gene3D" id="3.60.120.10">
    <property type="entry name" value="Anthranilate synthase"/>
    <property type="match status" value="1"/>
</dbReference>
<proteinExistence type="inferred from homology"/>
<evidence type="ECO:0000256" key="1">
    <source>
        <dbReference type="ARBA" id="ARBA00001933"/>
    </source>
</evidence>
<reference evidence="7 8" key="1">
    <citation type="submission" date="2019-12" db="EMBL/GenBank/DDBJ databases">
        <title>Genomic-based taxomic classification of the family Erythrobacteraceae.</title>
        <authorList>
            <person name="Xu L."/>
        </authorList>
    </citation>
    <scope>NUCLEOTIDE SEQUENCE [LARGE SCALE GENOMIC DNA]</scope>
    <source>
        <strain evidence="7 8">DSM 18604</strain>
    </source>
</reference>
<comment type="cofactor">
    <cofactor evidence="1 5">
        <name>pyridoxal 5'-phosphate</name>
        <dbReference type="ChEBI" id="CHEBI:597326"/>
    </cofactor>
</comment>
<dbReference type="GO" id="GO:0046820">
    <property type="term" value="F:4-amino-4-deoxychorismate synthase activity"/>
    <property type="evidence" value="ECO:0007669"/>
    <property type="project" value="TreeGrafter"/>
</dbReference>
<dbReference type="Gene3D" id="3.20.10.10">
    <property type="entry name" value="D-amino Acid Aminotransferase, subunit A, domain 2"/>
    <property type="match status" value="1"/>
</dbReference>
<dbReference type="InterPro" id="IPR036038">
    <property type="entry name" value="Aminotransferase-like"/>
</dbReference>